<protein>
    <submittedName>
        <fullName evidence="2">Uncharacterized protein</fullName>
    </submittedName>
</protein>
<sequence>MLLGEHLDAASGLVVLLSDRDQPVPRTSSKEIAFTLKLFSPETSIQLETPSRRRHPPGSCESCERRYSEPL</sequence>
<reference evidence="2" key="1">
    <citation type="submission" date="2023-08" db="EMBL/GenBank/DDBJ databases">
        <title>Pelteobagrus vachellii genome.</title>
        <authorList>
            <person name="Liu H."/>
        </authorList>
    </citation>
    <scope>NUCLEOTIDE SEQUENCE</scope>
    <source>
        <strain evidence="2">PRFRI_2022a</strain>
        <tissue evidence="2">Muscle</tissue>
    </source>
</reference>
<comment type="caution">
    <text evidence="2">The sequence shown here is derived from an EMBL/GenBank/DDBJ whole genome shotgun (WGS) entry which is preliminary data.</text>
</comment>
<feature type="region of interest" description="Disordered" evidence="1">
    <location>
        <begin position="45"/>
        <end position="71"/>
    </location>
</feature>
<dbReference type="Proteomes" id="UP001187315">
    <property type="component" value="Unassembled WGS sequence"/>
</dbReference>
<dbReference type="EMBL" id="JAVHJS010000021">
    <property type="protein sequence ID" value="KAK2823126.1"/>
    <property type="molecule type" value="Genomic_DNA"/>
</dbReference>
<evidence type="ECO:0000313" key="2">
    <source>
        <dbReference type="EMBL" id="KAK2823126.1"/>
    </source>
</evidence>
<organism evidence="2 3">
    <name type="scientific">Tachysurus vachellii</name>
    <name type="common">Darkbarbel catfish</name>
    <name type="synonym">Pelteobagrus vachellii</name>
    <dbReference type="NCBI Taxonomy" id="175792"/>
    <lineage>
        <taxon>Eukaryota</taxon>
        <taxon>Metazoa</taxon>
        <taxon>Chordata</taxon>
        <taxon>Craniata</taxon>
        <taxon>Vertebrata</taxon>
        <taxon>Euteleostomi</taxon>
        <taxon>Actinopterygii</taxon>
        <taxon>Neopterygii</taxon>
        <taxon>Teleostei</taxon>
        <taxon>Ostariophysi</taxon>
        <taxon>Siluriformes</taxon>
        <taxon>Bagridae</taxon>
        <taxon>Tachysurus</taxon>
    </lineage>
</organism>
<gene>
    <name evidence="2" type="ORF">Q7C36_019726</name>
</gene>
<evidence type="ECO:0000256" key="1">
    <source>
        <dbReference type="SAM" id="MobiDB-lite"/>
    </source>
</evidence>
<accession>A0AA88RWY4</accession>
<name>A0AA88RWY4_TACVA</name>
<proteinExistence type="predicted"/>
<feature type="compositionally biased region" description="Basic and acidic residues" evidence="1">
    <location>
        <begin position="62"/>
        <end position="71"/>
    </location>
</feature>
<evidence type="ECO:0000313" key="3">
    <source>
        <dbReference type="Proteomes" id="UP001187315"/>
    </source>
</evidence>
<dbReference type="AlphaFoldDB" id="A0AA88RWY4"/>
<keyword evidence="3" id="KW-1185">Reference proteome</keyword>